<dbReference type="InterPro" id="IPR003609">
    <property type="entry name" value="Pan_app"/>
</dbReference>
<organism evidence="1 2">
    <name type="scientific">Paramuricea clavata</name>
    <name type="common">Red gorgonian</name>
    <name type="synonym">Violescent sea-whip</name>
    <dbReference type="NCBI Taxonomy" id="317549"/>
    <lineage>
        <taxon>Eukaryota</taxon>
        <taxon>Metazoa</taxon>
        <taxon>Cnidaria</taxon>
        <taxon>Anthozoa</taxon>
        <taxon>Octocorallia</taxon>
        <taxon>Malacalcyonacea</taxon>
        <taxon>Plexauridae</taxon>
        <taxon>Paramuricea</taxon>
    </lineage>
</organism>
<evidence type="ECO:0000313" key="1">
    <source>
        <dbReference type="EMBL" id="CAB4017025.1"/>
    </source>
</evidence>
<gene>
    <name evidence="1" type="ORF">PACLA_8A073370</name>
</gene>
<dbReference type="AlphaFoldDB" id="A0A6S7IDE5"/>
<proteinExistence type="predicted"/>
<feature type="non-terminal residue" evidence="1">
    <location>
        <position position="108"/>
    </location>
</feature>
<keyword evidence="2" id="KW-1185">Reference proteome</keyword>
<dbReference type="Proteomes" id="UP001152795">
    <property type="component" value="Unassembled WGS sequence"/>
</dbReference>
<dbReference type="OrthoDB" id="5989402at2759"/>
<comment type="caution">
    <text evidence="1">The sequence shown here is derived from an EMBL/GenBank/DDBJ whole genome shotgun (WGS) entry which is preliminary data.</text>
</comment>
<evidence type="ECO:0000313" key="2">
    <source>
        <dbReference type="Proteomes" id="UP001152795"/>
    </source>
</evidence>
<protein>
    <submittedName>
        <fullName evidence="1">Uncharacterized protein</fullName>
    </submittedName>
</protein>
<dbReference type="EMBL" id="CACRXK020009365">
    <property type="protein sequence ID" value="CAB4017025.1"/>
    <property type="molecule type" value="Genomic_DNA"/>
</dbReference>
<dbReference type="PROSITE" id="PS50948">
    <property type="entry name" value="PAN"/>
    <property type="match status" value="1"/>
</dbReference>
<sequence length="108" mass="12100">MAVLLSIWALIFMISQIPQSECSIKQAVFLIYKQKYLANHVIETRQVESELQCSMHCVGVGSCASVNYKTSGIGKGLCELNNKTLREISDSDGSMHNSEFDHLYIVKK</sequence>
<accession>A0A6S7IDE5</accession>
<name>A0A6S7IDE5_PARCT</name>
<dbReference type="Pfam" id="PF00024">
    <property type="entry name" value="PAN_1"/>
    <property type="match status" value="1"/>
</dbReference>
<reference evidence="1" key="1">
    <citation type="submission" date="2020-04" db="EMBL/GenBank/DDBJ databases">
        <authorList>
            <person name="Alioto T."/>
            <person name="Alioto T."/>
            <person name="Gomez Garrido J."/>
        </authorList>
    </citation>
    <scope>NUCLEOTIDE SEQUENCE</scope>
    <source>
        <strain evidence="1">A484AB</strain>
    </source>
</reference>